<name>A0A7J6LGL5_PEROL</name>
<feature type="region of interest" description="Disordered" evidence="1">
    <location>
        <begin position="57"/>
        <end position="85"/>
    </location>
</feature>
<feature type="compositionally biased region" description="Basic and acidic residues" evidence="1">
    <location>
        <begin position="57"/>
        <end position="81"/>
    </location>
</feature>
<sequence length="254" mass="27448">MDSIFFEDDGTQDHGGCCANRERAEKARQAKLLADLEAANARAFTARLAVHAAVEKSLRSPADSRHPRQEEGAEQSPPHDEGVDDDASLTAERLLSLKVPLVNFRRVARMTVGGDNAGKPVLVCLSPCSGSEEPQKEPWIEVFRHAAAALASSVCCAACIICLPNNPTATCGDSECQWRLDLPSKTPQEERAEFNFAKQCLLPMMMFGTDPVIIAWRGRGISGMICGKEKLSDPTAVNRDALSKITGISTTPKV</sequence>
<gene>
    <name evidence="2" type="ORF">FOZ61_005654</name>
</gene>
<proteinExistence type="predicted"/>
<dbReference type="OrthoDB" id="433472at2759"/>
<dbReference type="AlphaFoldDB" id="A0A7J6LGL5"/>
<protein>
    <submittedName>
        <fullName evidence="2">Uncharacterized protein</fullName>
    </submittedName>
</protein>
<reference evidence="2 3" key="1">
    <citation type="submission" date="2020-04" db="EMBL/GenBank/DDBJ databases">
        <title>Perkinsus olseni comparative genomics.</title>
        <authorList>
            <person name="Bogema D.R."/>
        </authorList>
    </citation>
    <scope>NUCLEOTIDE SEQUENCE [LARGE SCALE GENOMIC DNA]</scope>
    <source>
        <strain evidence="2">ATCC PRA-179</strain>
    </source>
</reference>
<evidence type="ECO:0000313" key="3">
    <source>
        <dbReference type="Proteomes" id="UP000570595"/>
    </source>
</evidence>
<evidence type="ECO:0000313" key="2">
    <source>
        <dbReference type="EMBL" id="KAF4658422.1"/>
    </source>
</evidence>
<evidence type="ECO:0000256" key="1">
    <source>
        <dbReference type="SAM" id="MobiDB-lite"/>
    </source>
</evidence>
<dbReference type="EMBL" id="JABAHT010000310">
    <property type="protein sequence ID" value="KAF4658422.1"/>
    <property type="molecule type" value="Genomic_DNA"/>
</dbReference>
<dbReference type="Proteomes" id="UP000570595">
    <property type="component" value="Unassembled WGS sequence"/>
</dbReference>
<accession>A0A7J6LGL5</accession>
<comment type="caution">
    <text evidence="2">The sequence shown here is derived from an EMBL/GenBank/DDBJ whole genome shotgun (WGS) entry which is preliminary data.</text>
</comment>
<organism evidence="2 3">
    <name type="scientific">Perkinsus olseni</name>
    <name type="common">Perkinsus atlanticus</name>
    <dbReference type="NCBI Taxonomy" id="32597"/>
    <lineage>
        <taxon>Eukaryota</taxon>
        <taxon>Sar</taxon>
        <taxon>Alveolata</taxon>
        <taxon>Perkinsozoa</taxon>
        <taxon>Perkinsea</taxon>
        <taxon>Perkinsida</taxon>
        <taxon>Perkinsidae</taxon>
        <taxon>Perkinsus</taxon>
    </lineage>
</organism>